<evidence type="ECO:0000313" key="3">
    <source>
        <dbReference type="Proteomes" id="UP001153642"/>
    </source>
</evidence>
<evidence type="ECO:0000256" key="1">
    <source>
        <dbReference type="SAM" id="SignalP"/>
    </source>
</evidence>
<evidence type="ECO:0000313" key="2">
    <source>
        <dbReference type="EMBL" id="MDG3584334.1"/>
    </source>
</evidence>
<dbReference type="PROSITE" id="PS51257">
    <property type="entry name" value="PROKAR_LIPOPROTEIN"/>
    <property type="match status" value="1"/>
</dbReference>
<organism evidence="2 3">
    <name type="scientific">Galbibacter pacificus</name>
    <dbReference type="NCBI Taxonomy" id="2996052"/>
    <lineage>
        <taxon>Bacteria</taxon>
        <taxon>Pseudomonadati</taxon>
        <taxon>Bacteroidota</taxon>
        <taxon>Flavobacteriia</taxon>
        <taxon>Flavobacteriales</taxon>
        <taxon>Flavobacteriaceae</taxon>
        <taxon>Galbibacter</taxon>
    </lineage>
</organism>
<dbReference type="EMBL" id="JAPMUA010000001">
    <property type="protein sequence ID" value="MDG3584334.1"/>
    <property type="molecule type" value="Genomic_DNA"/>
</dbReference>
<keyword evidence="1" id="KW-0732">Signal</keyword>
<protein>
    <recommendedName>
        <fullName evidence="4">DUF1735 domain-containing protein</fullName>
    </recommendedName>
</protein>
<sequence length="190" mass="21235">MPIPTKKYRPYLLLLLCSMLWCSCVKDVDFSQAEDFRLEPVMEVSLVYFDLPASLIGEIPDNTTGYTVKDSTKIELFSEPFFDDNLQKATFTFEFTNTIERSFSANIILYNEANVPIDSIPISIEASSGIPIKVTSIVTYNEADIQTIKNMESLEVVLSLDSGTPNLQPDSEGVLDLKSAGTFFMSIDDK</sequence>
<keyword evidence="3" id="KW-1185">Reference proteome</keyword>
<dbReference type="RefSeq" id="WP_277898107.1">
    <property type="nucleotide sequence ID" value="NZ_JAPMUA010000001.1"/>
</dbReference>
<feature type="chain" id="PRO_5045764785" description="DUF1735 domain-containing protein" evidence="1">
    <location>
        <begin position="28"/>
        <end position="190"/>
    </location>
</feature>
<dbReference type="Proteomes" id="UP001153642">
    <property type="component" value="Unassembled WGS sequence"/>
</dbReference>
<proteinExistence type="predicted"/>
<feature type="signal peptide" evidence="1">
    <location>
        <begin position="1"/>
        <end position="27"/>
    </location>
</feature>
<reference evidence="2" key="1">
    <citation type="submission" date="2022-11" db="EMBL/GenBank/DDBJ databases">
        <title>High-quality draft genome sequence of Galbibacter sp. strain CMA-7.</title>
        <authorList>
            <person name="Wei L."/>
            <person name="Dong C."/>
            <person name="Shao Z."/>
        </authorList>
    </citation>
    <scope>NUCLEOTIDE SEQUENCE</scope>
    <source>
        <strain evidence="2">CMA-7</strain>
    </source>
</reference>
<gene>
    <name evidence="2" type="ORF">OSR52_00540</name>
</gene>
<name>A0ABT6FMN4_9FLAO</name>
<comment type="caution">
    <text evidence="2">The sequence shown here is derived from an EMBL/GenBank/DDBJ whole genome shotgun (WGS) entry which is preliminary data.</text>
</comment>
<evidence type="ECO:0008006" key="4">
    <source>
        <dbReference type="Google" id="ProtNLM"/>
    </source>
</evidence>
<accession>A0ABT6FMN4</accession>